<evidence type="ECO:0000313" key="2">
    <source>
        <dbReference type="Proteomes" id="UP000789706"/>
    </source>
</evidence>
<dbReference type="AlphaFoldDB" id="A0A9N8WBT6"/>
<organism evidence="1 2">
    <name type="scientific">Diversispora eburnea</name>
    <dbReference type="NCBI Taxonomy" id="1213867"/>
    <lineage>
        <taxon>Eukaryota</taxon>
        <taxon>Fungi</taxon>
        <taxon>Fungi incertae sedis</taxon>
        <taxon>Mucoromycota</taxon>
        <taxon>Glomeromycotina</taxon>
        <taxon>Glomeromycetes</taxon>
        <taxon>Diversisporales</taxon>
        <taxon>Diversisporaceae</taxon>
        <taxon>Diversispora</taxon>
    </lineage>
</organism>
<sequence length="198" mass="23481">MDAKAYDALERRRLKTGHNSFDHWYEYYFGDTREEEITRTLCDNAFEALHRKYFNDNDDDISRLRQHKFDEYMNRSHSIGQDMSFPSPVSNSWIEVYKFKNNMDNVNSVNIFPETHEFKDNVNSVNTFPETYEIAQELHELHEEISIDKLSSSQKTITPKEKQTKIIELIDESTIQNEVKGTKRKKLKVCRPRKSSST</sequence>
<name>A0A9N8WBT6_9GLOM</name>
<proteinExistence type="predicted"/>
<protein>
    <submittedName>
        <fullName evidence="1">11770_t:CDS:1</fullName>
    </submittedName>
</protein>
<dbReference type="OrthoDB" id="2386233at2759"/>
<dbReference type="Proteomes" id="UP000789706">
    <property type="component" value="Unassembled WGS sequence"/>
</dbReference>
<accession>A0A9N8WBT6</accession>
<reference evidence="1" key="1">
    <citation type="submission" date="2021-06" db="EMBL/GenBank/DDBJ databases">
        <authorList>
            <person name="Kallberg Y."/>
            <person name="Tangrot J."/>
            <person name="Rosling A."/>
        </authorList>
    </citation>
    <scope>NUCLEOTIDE SEQUENCE</scope>
    <source>
        <strain evidence="1">AZ414A</strain>
    </source>
</reference>
<evidence type="ECO:0000313" key="1">
    <source>
        <dbReference type="EMBL" id="CAG8479014.1"/>
    </source>
</evidence>
<keyword evidence="2" id="KW-1185">Reference proteome</keyword>
<comment type="caution">
    <text evidence="1">The sequence shown here is derived from an EMBL/GenBank/DDBJ whole genome shotgun (WGS) entry which is preliminary data.</text>
</comment>
<gene>
    <name evidence="1" type="ORF">DEBURN_LOCUS3556</name>
</gene>
<dbReference type="EMBL" id="CAJVPK010000229">
    <property type="protein sequence ID" value="CAG8479014.1"/>
    <property type="molecule type" value="Genomic_DNA"/>
</dbReference>